<name>R0L195_ANAPL</name>
<evidence type="ECO:0000313" key="2">
    <source>
        <dbReference type="Proteomes" id="UP000296049"/>
    </source>
</evidence>
<protein>
    <submittedName>
        <fullName evidence="1">Uncharacterized protein</fullName>
    </submittedName>
</protein>
<dbReference type="Proteomes" id="UP000296049">
    <property type="component" value="Unassembled WGS sequence"/>
</dbReference>
<proteinExistence type="predicted"/>
<dbReference type="EMBL" id="KB743340">
    <property type="protein sequence ID" value="EOA99343.1"/>
    <property type="molecule type" value="Genomic_DNA"/>
</dbReference>
<gene>
    <name evidence="1" type="ORF">Anapl_11975</name>
</gene>
<organism evidence="1 2">
    <name type="scientific">Anas platyrhynchos</name>
    <name type="common">Mallard</name>
    <name type="synonym">Anas boschas</name>
    <dbReference type="NCBI Taxonomy" id="8839"/>
    <lineage>
        <taxon>Eukaryota</taxon>
        <taxon>Metazoa</taxon>
        <taxon>Chordata</taxon>
        <taxon>Craniata</taxon>
        <taxon>Vertebrata</taxon>
        <taxon>Euteleostomi</taxon>
        <taxon>Archelosauria</taxon>
        <taxon>Archosauria</taxon>
        <taxon>Dinosauria</taxon>
        <taxon>Saurischia</taxon>
        <taxon>Theropoda</taxon>
        <taxon>Coelurosauria</taxon>
        <taxon>Aves</taxon>
        <taxon>Neognathae</taxon>
        <taxon>Galloanserae</taxon>
        <taxon>Anseriformes</taxon>
        <taxon>Anatidae</taxon>
        <taxon>Anatinae</taxon>
        <taxon>Anas</taxon>
    </lineage>
</organism>
<evidence type="ECO:0000313" key="1">
    <source>
        <dbReference type="EMBL" id="EOA99343.1"/>
    </source>
</evidence>
<sequence>MEAKGSRPQAGIYFLFPLHISPHGQGEKEGSVLCVPGALQEEQGYNTTSGRLHNATLPASARGDLHGEPRNFLVPIGAEAMENLLHSHAGCFGGRSHLQPSIGICDGKLLHSTSVTGLLAAVTWPGGFSSLHQRFSSQG</sequence>
<accession>R0L195</accession>
<reference evidence="2" key="1">
    <citation type="journal article" date="2013" name="Nat. Genet.">
        <title>The duck genome and transcriptome provide insight into an avian influenza virus reservoir species.</title>
        <authorList>
            <person name="Huang Y."/>
            <person name="Li Y."/>
            <person name="Burt D.W."/>
            <person name="Chen H."/>
            <person name="Zhang Y."/>
            <person name="Qian W."/>
            <person name="Kim H."/>
            <person name="Gan S."/>
            <person name="Zhao Y."/>
            <person name="Li J."/>
            <person name="Yi K."/>
            <person name="Feng H."/>
            <person name="Zhu P."/>
            <person name="Li B."/>
            <person name="Liu Q."/>
            <person name="Fairley S."/>
            <person name="Magor K.E."/>
            <person name="Du Z."/>
            <person name="Hu X."/>
            <person name="Goodman L."/>
            <person name="Tafer H."/>
            <person name="Vignal A."/>
            <person name="Lee T."/>
            <person name="Kim K.W."/>
            <person name="Sheng Z."/>
            <person name="An Y."/>
            <person name="Searle S."/>
            <person name="Herrero J."/>
            <person name="Groenen M.A."/>
            <person name="Crooijmans R.P."/>
            <person name="Faraut T."/>
            <person name="Cai Q."/>
            <person name="Webster R.G."/>
            <person name="Aldridge J.R."/>
            <person name="Warren W.C."/>
            <person name="Bartschat S."/>
            <person name="Kehr S."/>
            <person name="Marz M."/>
            <person name="Stadler P.F."/>
            <person name="Smith J."/>
            <person name="Kraus R.H."/>
            <person name="Zhao Y."/>
            <person name="Ren L."/>
            <person name="Fei J."/>
            <person name="Morisson M."/>
            <person name="Kaiser P."/>
            <person name="Griffin D.K."/>
            <person name="Rao M."/>
            <person name="Pitel F."/>
            <person name="Wang J."/>
            <person name="Li N."/>
        </authorList>
    </citation>
    <scope>NUCLEOTIDE SEQUENCE [LARGE SCALE GENOMIC DNA]</scope>
</reference>
<keyword evidence="2" id="KW-1185">Reference proteome</keyword>
<dbReference type="AlphaFoldDB" id="R0L195"/>